<sequence length="197" mass="22165">MPQMFERAELHSLKNTIVYSDLDIPKRVLAAWSAGVQEQLIATATVIDDYLLVIDCNLKSWEIPFDSLSALAAIPVEKRTEFEIDEDGSYLYCESADIHLDLESLRAAGDSELQTKLMAERILYEQQFGVAIASVRKAHNLRKTDIPGLSERQVRGIEKGERPHLLTLRKLAKAHGMSLNEYLEAVAQQFSKLPHSS</sequence>
<protein>
    <recommendedName>
        <fullName evidence="1">HTH cro/C1-type domain-containing protein</fullName>
    </recommendedName>
</protein>
<accession>A0A941JQG8</accession>
<organism evidence="2 3">
    <name type="scientific">Gomphosphaeria aponina SAG 52.96 = DSM 107014</name>
    <dbReference type="NCBI Taxonomy" id="1521640"/>
    <lineage>
        <taxon>Bacteria</taxon>
        <taxon>Bacillati</taxon>
        <taxon>Cyanobacteriota</taxon>
        <taxon>Cyanophyceae</taxon>
        <taxon>Oscillatoriophycideae</taxon>
        <taxon>Chroococcales</taxon>
        <taxon>Gomphosphaeriaceae</taxon>
        <taxon>Gomphosphaeria</taxon>
    </lineage>
</organism>
<comment type="caution">
    <text evidence="2">The sequence shown here is derived from an EMBL/GenBank/DDBJ whole genome shotgun (WGS) entry which is preliminary data.</text>
</comment>
<dbReference type="CDD" id="cd00093">
    <property type="entry name" value="HTH_XRE"/>
    <property type="match status" value="1"/>
</dbReference>
<proteinExistence type="predicted"/>
<name>A0A941JQG8_9CHRO</name>
<feature type="domain" description="HTH cro/C1-type" evidence="1">
    <location>
        <begin position="148"/>
        <end position="182"/>
    </location>
</feature>
<dbReference type="AlphaFoldDB" id="A0A941JQG8"/>
<evidence type="ECO:0000259" key="1">
    <source>
        <dbReference type="PROSITE" id="PS50943"/>
    </source>
</evidence>
<dbReference type="Proteomes" id="UP000767446">
    <property type="component" value="Unassembled WGS sequence"/>
</dbReference>
<reference evidence="2" key="1">
    <citation type="submission" date="2021-02" db="EMBL/GenBank/DDBJ databases">
        <title>Metagenome analyses of Stigonema ocellatum DSM 106950, Chlorogloea purpurea SAG 13.99 and Gomphosphaeria aponina DSM 107014.</title>
        <authorList>
            <person name="Marter P."/>
            <person name="Huang S."/>
        </authorList>
    </citation>
    <scope>NUCLEOTIDE SEQUENCE</scope>
    <source>
        <strain evidence="2">JP213</strain>
    </source>
</reference>
<dbReference type="SUPFAM" id="SSF47413">
    <property type="entry name" value="lambda repressor-like DNA-binding domains"/>
    <property type="match status" value="1"/>
</dbReference>
<evidence type="ECO:0000313" key="2">
    <source>
        <dbReference type="EMBL" id="MBR8829003.1"/>
    </source>
</evidence>
<evidence type="ECO:0000313" key="3">
    <source>
        <dbReference type="Proteomes" id="UP000767446"/>
    </source>
</evidence>
<dbReference type="EMBL" id="JADQBC010000100">
    <property type="protein sequence ID" value="MBR8829003.1"/>
    <property type="molecule type" value="Genomic_DNA"/>
</dbReference>
<dbReference type="GO" id="GO:0003677">
    <property type="term" value="F:DNA binding"/>
    <property type="evidence" value="ECO:0007669"/>
    <property type="project" value="InterPro"/>
</dbReference>
<dbReference type="InterPro" id="IPR001387">
    <property type="entry name" value="Cro/C1-type_HTH"/>
</dbReference>
<gene>
    <name evidence="2" type="ORF">DSM107014_14075</name>
</gene>
<dbReference type="InterPro" id="IPR010982">
    <property type="entry name" value="Lambda_DNA-bd_dom_sf"/>
</dbReference>
<dbReference type="PROSITE" id="PS50943">
    <property type="entry name" value="HTH_CROC1"/>
    <property type="match status" value="1"/>
</dbReference>
<dbReference type="Gene3D" id="1.10.260.40">
    <property type="entry name" value="lambda repressor-like DNA-binding domains"/>
    <property type="match status" value="1"/>
</dbReference>